<gene>
    <name evidence="9" type="primary">LOC112283003</name>
    <name evidence="8" type="ORF">PHYPA_007259</name>
</gene>
<comment type="catalytic activity">
    <reaction evidence="5">
        <text>gibberellin A12 + 2 2-oxoglutarate + 3 O2 + H(+) = gibberellin A9 + 2 succinate + 3 CO2 + 2 H2O</text>
        <dbReference type="Rhea" id="RHEA:60772"/>
        <dbReference type="ChEBI" id="CHEBI:15377"/>
        <dbReference type="ChEBI" id="CHEBI:15378"/>
        <dbReference type="ChEBI" id="CHEBI:15379"/>
        <dbReference type="ChEBI" id="CHEBI:16526"/>
        <dbReference type="ChEBI" id="CHEBI:16810"/>
        <dbReference type="ChEBI" id="CHEBI:30031"/>
        <dbReference type="ChEBI" id="CHEBI:58627"/>
        <dbReference type="ChEBI" id="CHEBI:73255"/>
    </reaction>
    <physiologicalReaction direction="left-to-right" evidence="5">
        <dbReference type="Rhea" id="RHEA:60773"/>
    </physiologicalReaction>
</comment>
<dbReference type="Gramene" id="Pp3c5_4920V3.1">
    <property type="protein sequence ID" value="Pp3c5_4920V3.1"/>
    <property type="gene ID" value="Pp3c5_4920"/>
</dbReference>
<dbReference type="FunFam" id="2.60.120.330:FF:000003">
    <property type="entry name" value="Gibberellin 20 oxidase 2"/>
    <property type="match status" value="1"/>
</dbReference>
<dbReference type="EnsemblPlants" id="Pp3c5_4920V3.1">
    <property type="protein sequence ID" value="Pp3c5_4920V3.1"/>
    <property type="gene ID" value="Pp3c5_4920"/>
</dbReference>
<dbReference type="OrthoDB" id="288590at2759"/>
<feature type="domain" description="Fe2OG dioxygenase" evidence="7">
    <location>
        <begin position="230"/>
        <end position="329"/>
    </location>
</feature>
<evidence type="ECO:0000313" key="10">
    <source>
        <dbReference type="Proteomes" id="UP000006727"/>
    </source>
</evidence>
<name>A0A2K1KIH1_PHYPA</name>
<evidence type="ECO:0000256" key="4">
    <source>
        <dbReference type="ARBA" id="ARBA00023004"/>
    </source>
</evidence>
<proteinExistence type="inferred from homology"/>
<comment type="similarity">
    <text evidence="6">Belongs to the iron/ascorbate-dependent oxidoreductase family.</text>
</comment>
<reference evidence="9" key="3">
    <citation type="submission" date="2020-12" db="UniProtKB">
        <authorList>
            <consortium name="EnsemblPlants"/>
        </authorList>
    </citation>
    <scope>IDENTIFICATION</scope>
</reference>
<evidence type="ECO:0000256" key="5">
    <source>
        <dbReference type="ARBA" id="ARBA00050508"/>
    </source>
</evidence>
<evidence type="ECO:0000313" key="8">
    <source>
        <dbReference type="EMBL" id="PNR53584.1"/>
    </source>
</evidence>
<evidence type="ECO:0000256" key="3">
    <source>
        <dbReference type="ARBA" id="ARBA00023002"/>
    </source>
</evidence>
<evidence type="ECO:0000259" key="7">
    <source>
        <dbReference type="PROSITE" id="PS51471"/>
    </source>
</evidence>
<organism evidence="8">
    <name type="scientific">Physcomitrium patens</name>
    <name type="common">Spreading-leaved earth moss</name>
    <name type="synonym">Physcomitrella patens</name>
    <dbReference type="NCBI Taxonomy" id="3218"/>
    <lineage>
        <taxon>Eukaryota</taxon>
        <taxon>Viridiplantae</taxon>
        <taxon>Streptophyta</taxon>
        <taxon>Embryophyta</taxon>
        <taxon>Bryophyta</taxon>
        <taxon>Bryophytina</taxon>
        <taxon>Bryopsida</taxon>
        <taxon>Funariidae</taxon>
        <taxon>Funariales</taxon>
        <taxon>Funariaceae</taxon>
        <taxon>Physcomitrium</taxon>
    </lineage>
</organism>
<keyword evidence="3 6" id="KW-0560">Oxidoreductase</keyword>
<dbReference type="Pfam" id="PF14226">
    <property type="entry name" value="DIOX_N"/>
    <property type="match status" value="1"/>
</dbReference>
<dbReference type="RefSeq" id="XP_024377059.1">
    <property type="nucleotide sequence ID" value="XM_024521291.2"/>
</dbReference>
<dbReference type="PaxDb" id="3218-PP1S41_186V6.1"/>
<evidence type="ECO:0000256" key="1">
    <source>
        <dbReference type="ARBA" id="ARBA00001961"/>
    </source>
</evidence>
<dbReference type="InterPro" id="IPR044861">
    <property type="entry name" value="IPNS-like_FE2OG_OXY"/>
</dbReference>
<dbReference type="Pfam" id="PF03171">
    <property type="entry name" value="2OG-FeII_Oxy"/>
    <property type="match status" value="1"/>
</dbReference>
<dbReference type="Gramene" id="Pp3c5_4920V3.2">
    <property type="protein sequence ID" value="Pp3c5_4920V3.2"/>
    <property type="gene ID" value="Pp3c5_4920"/>
</dbReference>
<dbReference type="PANTHER" id="PTHR47990">
    <property type="entry name" value="2-OXOGLUTARATE (2OG) AND FE(II)-DEPENDENT OXYGENASE SUPERFAMILY PROTEIN-RELATED"/>
    <property type="match status" value="1"/>
</dbReference>
<dbReference type="PROSITE" id="PS51471">
    <property type="entry name" value="FE2OG_OXY"/>
    <property type="match status" value="1"/>
</dbReference>
<dbReference type="InterPro" id="IPR027443">
    <property type="entry name" value="IPNS-like_sf"/>
</dbReference>
<dbReference type="InterPro" id="IPR026992">
    <property type="entry name" value="DIOX_N"/>
</dbReference>
<evidence type="ECO:0000256" key="6">
    <source>
        <dbReference type="RuleBase" id="RU003682"/>
    </source>
</evidence>
<dbReference type="KEGG" id="ppp:112283003"/>
<dbReference type="EnsemblPlants" id="Pp3c5_4920V3.2">
    <property type="protein sequence ID" value="Pp3c5_4920V3.2"/>
    <property type="gene ID" value="Pp3c5_4920"/>
</dbReference>
<dbReference type="SUPFAM" id="SSF51197">
    <property type="entry name" value="Clavaminate synthase-like"/>
    <property type="match status" value="1"/>
</dbReference>
<evidence type="ECO:0000256" key="2">
    <source>
        <dbReference type="ARBA" id="ARBA00022723"/>
    </source>
</evidence>
<keyword evidence="10" id="KW-1185">Reference proteome</keyword>
<dbReference type="STRING" id="3218.A0A2K1KIH1"/>
<keyword evidence="2 6" id="KW-0479">Metal-binding</keyword>
<reference evidence="8 10" key="1">
    <citation type="journal article" date="2008" name="Science">
        <title>The Physcomitrella genome reveals evolutionary insights into the conquest of land by plants.</title>
        <authorList>
            <person name="Rensing S."/>
            <person name="Lang D."/>
            <person name="Zimmer A."/>
            <person name="Terry A."/>
            <person name="Salamov A."/>
            <person name="Shapiro H."/>
            <person name="Nishiyama T."/>
            <person name="Perroud P.-F."/>
            <person name="Lindquist E."/>
            <person name="Kamisugi Y."/>
            <person name="Tanahashi T."/>
            <person name="Sakakibara K."/>
            <person name="Fujita T."/>
            <person name="Oishi K."/>
            <person name="Shin-I T."/>
            <person name="Kuroki Y."/>
            <person name="Toyoda A."/>
            <person name="Suzuki Y."/>
            <person name="Hashimoto A."/>
            <person name="Yamaguchi K."/>
            <person name="Sugano A."/>
            <person name="Kohara Y."/>
            <person name="Fujiyama A."/>
            <person name="Anterola A."/>
            <person name="Aoki S."/>
            <person name="Ashton N."/>
            <person name="Barbazuk W.B."/>
            <person name="Barker E."/>
            <person name="Bennetzen J."/>
            <person name="Bezanilla M."/>
            <person name="Blankenship R."/>
            <person name="Cho S.H."/>
            <person name="Dutcher S."/>
            <person name="Estelle M."/>
            <person name="Fawcett J.A."/>
            <person name="Gundlach H."/>
            <person name="Hanada K."/>
            <person name="Heyl A."/>
            <person name="Hicks K.A."/>
            <person name="Hugh J."/>
            <person name="Lohr M."/>
            <person name="Mayer K."/>
            <person name="Melkozernov A."/>
            <person name="Murata T."/>
            <person name="Nelson D."/>
            <person name="Pils B."/>
            <person name="Prigge M."/>
            <person name="Reiss B."/>
            <person name="Renner T."/>
            <person name="Rombauts S."/>
            <person name="Rushton P."/>
            <person name="Sanderfoot A."/>
            <person name="Schween G."/>
            <person name="Shiu S.-H."/>
            <person name="Stueber K."/>
            <person name="Theodoulou F.L."/>
            <person name="Tu H."/>
            <person name="Van de Peer Y."/>
            <person name="Verrier P.J."/>
            <person name="Waters E."/>
            <person name="Wood A."/>
            <person name="Yang L."/>
            <person name="Cove D."/>
            <person name="Cuming A."/>
            <person name="Hasebe M."/>
            <person name="Lucas S."/>
            <person name="Mishler D.B."/>
            <person name="Reski R."/>
            <person name="Grigoriev I."/>
            <person name="Quatrano R.S."/>
            <person name="Boore J.L."/>
        </authorList>
    </citation>
    <scope>NUCLEOTIDE SEQUENCE [LARGE SCALE GENOMIC DNA]</scope>
    <source>
        <strain evidence="9 10">cv. Gransden 2004</strain>
    </source>
</reference>
<evidence type="ECO:0000313" key="9">
    <source>
        <dbReference type="EnsemblPlants" id="Pp3c5_4920V3.1"/>
    </source>
</evidence>
<sequence length="382" mass="43155">MAAHSIPSHAHNAVDLSAVLANTSTKLRNESLLSALVHKTHQLPAMFVEAEDQRPMLEMDGPTLATSASIPIVDMSVLSSSDPAQRASLVANIAEACEKFGFFQVVNHGVDESLIHRCEMEAHKMFELPLDVKERVHRPPGTSFGYGANTWINQTVMHWAESFHMQLHPQSNIKEFSGKLFAESDPTRFSSTVEEYMGQIETLARQLLELLTEGLGLEPTRFNRYVENERMMSMRFNLYPPCPQPELAIGLRAHTDPHLLTILHQDEIAGLQVYIDDEWTTVKPCPDCFVVNVGDLFQVLSNTRYRSVLHRAVVNGTSKRLSLACFLNPPLSAIVEAPPELITTEQPQVYRPFTWEEYLTNAYKFHPAMGGERHERFFLERS</sequence>
<dbReference type="OMA" id="IHRCEME"/>
<accession>A0A2K1KIH1</accession>
<dbReference type="GO" id="GO:0009685">
    <property type="term" value="P:gibberellin metabolic process"/>
    <property type="evidence" value="ECO:0007669"/>
    <property type="project" value="UniProtKB-ARBA"/>
</dbReference>
<dbReference type="GO" id="GO:0016706">
    <property type="term" value="F:2-oxoglutarate-dependent dioxygenase activity"/>
    <property type="evidence" value="ECO:0000318"/>
    <property type="project" value="GO_Central"/>
</dbReference>
<protein>
    <recommendedName>
        <fullName evidence="7">Fe2OG dioxygenase domain-containing protein</fullName>
    </recommendedName>
</protein>
<dbReference type="GeneID" id="112283003"/>
<dbReference type="Gene3D" id="2.60.120.330">
    <property type="entry name" value="B-lactam Antibiotic, Isopenicillin N Synthase, Chain"/>
    <property type="match status" value="1"/>
</dbReference>
<dbReference type="InterPro" id="IPR050231">
    <property type="entry name" value="Iron_ascorbate_oxido_reductase"/>
</dbReference>
<keyword evidence="4 6" id="KW-0408">Iron</keyword>
<dbReference type="InterPro" id="IPR005123">
    <property type="entry name" value="Oxoglu/Fe-dep_dioxygenase_dom"/>
</dbReference>
<reference evidence="8 10" key="2">
    <citation type="journal article" date="2018" name="Plant J.">
        <title>The Physcomitrella patens chromosome-scale assembly reveals moss genome structure and evolution.</title>
        <authorList>
            <person name="Lang D."/>
            <person name="Ullrich K.K."/>
            <person name="Murat F."/>
            <person name="Fuchs J."/>
            <person name="Jenkins J."/>
            <person name="Haas F.B."/>
            <person name="Piednoel M."/>
            <person name="Gundlach H."/>
            <person name="Van Bel M."/>
            <person name="Meyberg R."/>
            <person name="Vives C."/>
            <person name="Morata J."/>
            <person name="Symeonidi A."/>
            <person name="Hiss M."/>
            <person name="Muchero W."/>
            <person name="Kamisugi Y."/>
            <person name="Saleh O."/>
            <person name="Blanc G."/>
            <person name="Decker E.L."/>
            <person name="van Gessel N."/>
            <person name="Grimwood J."/>
            <person name="Hayes R.D."/>
            <person name="Graham S.W."/>
            <person name="Gunter L.E."/>
            <person name="McDaniel S.F."/>
            <person name="Hoernstein S.N.W."/>
            <person name="Larsson A."/>
            <person name="Li F.W."/>
            <person name="Perroud P.F."/>
            <person name="Phillips J."/>
            <person name="Ranjan P."/>
            <person name="Rokshar D.S."/>
            <person name="Rothfels C.J."/>
            <person name="Schneider L."/>
            <person name="Shu S."/>
            <person name="Stevenson D.W."/>
            <person name="Thummler F."/>
            <person name="Tillich M."/>
            <person name="Villarreal Aguilar J.C."/>
            <person name="Widiez T."/>
            <person name="Wong G.K."/>
            <person name="Wymore A."/>
            <person name="Zhang Y."/>
            <person name="Zimmer A.D."/>
            <person name="Quatrano R.S."/>
            <person name="Mayer K.F.X."/>
            <person name="Goodstein D."/>
            <person name="Casacuberta J.M."/>
            <person name="Vandepoele K."/>
            <person name="Reski R."/>
            <person name="Cuming A.C."/>
            <person name="Tuskan G.A."/>
            <person name="Maumus F."/>
            <person name="Salse J."/>
            <person name="Schmutz J."/>
            <person name="Rensing S.A."/>
        </authorList>
    </citation>
    <scope>NUCLEOTIDE SEQUENCE [LARGE SCALE GENOMIC DNA]</scope>
    <source>
        <strain evidence="9 10">cv. Gransden 2004</strain>
    </source>
</reference>
<dbReference type="EMBL" id="ABEU02000005">
    <property type="protein sequence ID" value="PNR53584.1"/>
    <property type="molecule type" value="Genomic_DNA"/>
</dbReference>
<dbReference type="AlphaFoldDB" id="A0A2K1KIH1"/>
<comment type="cofactor">
    <cofactor evidence="1">
        <name>L-ascorbate</name>
        <dbReference type="ChEBI" id="CHEBI:38290"/>
    </cofactor>
</comment>
<dbReference type="Proteomes" id="UP000006727">
    <property type="component" value="Chromosome 5"/>
</dbReference>
<dbReference type="GO" id="GO:0046872">
    <property type="term" value="F:metal ion binding"/>
    <property type="evidence" value="ECO:0007669"/>
    <property type="project" value="UniProtKB-KW"/>
</dbReference>